<dbReference type="Pfam" id="PF02550">
    <property type="entry name" value="AcetylCoA_hydro"/>
    <property type="match status" value="1"/>
</dbReference>
<dbReference type="PANTHER" id="PTHR21432">
    <property type="entry name" value="ACETYL-COA HYDROLASE-RELATED"/>
    <property type="match status" value="1"/>
</dbReference>
<dbReference type="InterPro" id="IPR038460">
    <property type="entry name" value="AcetylCoA_hyd_C_sf"/>
</dbReference>
<dbReference type="EMBL" id="AZRL01000007">
    <property type="protein sequence ID" value="PNR96961.1"/>
    <property type="molecule type" value="Genomic_DNA"/>
</dbReference>
<dbReference type="GO" id="GO:0016787">
    <property type="term" value="F:hydrolase activity"/>
    <property type="evidence" value="ECO:0007669"/>
    <property type="project" value="UniProtKB-KW"/>
</dbReference>
<dbReference type="GO" id="GO:0006083">
    <property type="term" value="P:acetate metabolic process"/>
    <property type="evidence" value="ECO:0007669"/>
    <property type="project" value="InterPro"/>
</dbReference>
<proteinExistence type="inferred from homology"/>
<dbReference type="InterPro" id="IPR026888">
    <property type="entry name" value="AcetylCoA_hyd_C"/>
</dbReference>
<reference evidence="5 6" key="1">
    <citation type="submission" date="2013-12" db="EMBL/GenBank/DDBJ databases">
        <title>Comparative genomics of Petrotoga isolates.</title>
        <authorList>
            <person name="Nesbo C.L."/>
            <person name="Charchuk R."/>
            <person name="Chow K."/>
        </authorList>
    </citation>
    <scope>NUCLEOTIDE SEQUENCE [LARGE SCALE GENOMIC DNA]</scope>
    <source>
        <strain evidence="5 6">DSM 13574</strain>
    </source>
</reference>
<dbReference type="AlphaFoldDB" id="A0A2K1P2F0"/>
<evidence type="ECO:0000313" key="5">
    <source>
        <dbReference type="EMBL" id="PNR96961.1"/>
    </source>
</evidence>
<dbReference type="SUPFAM" id="SSF100950">
    <property type="entry name" value="NagB/RpiA/CoA transferase-like"/>
    <property type="match status" value="2"/>
</dbReference>
<dbReference type="Gene3D" id="3.40.1080.20">
    <property type="entry name" value="Acetyl-CoA hydrolase/transferase C-terminal domain"/>
    <property type="match status" value="1"/>
</dbReference>
<gene>
    <name evidence="5" type="ORF">X929_03655</name>
</gene>
<feature type="domain" description="Acetyl-CoA hydrolase/transferase C-terminal" evidence="4">
    <location>
        <begin position="279"/>
        <end position="432"/>
    </location>
</feature>
<dbReference type="Gene3D" id="3.30.750.70">
    <property type="entry name" value="4-hydroxybutyrate coenzyme like domains"/>
    <property type="match status" value="1"/>
</dbReference>
<dbReference type="InterPro" id="IPR046433">
    <property type="entry name" value="ActCoA_hydro"/>
</dbReference>
<evidence type="ECO:0000313" key="6">
    <source>
        <dbReference type="Proteomes" id="UP000236434"/>
    </source>
</evidence>
<keyword evidence="5" id="KW-0378">Hydrolase</keyword>
<keyword evidence="2" id="KW-0808">Transferase</keyword>
<evidence type="ECO:0000256" key="2">
    <source>
        <dbReference type="ARBA" id="ARBA00022679"/>
    </source>
</evidence>
<accession>A0A2K1P2F0</accession>
<feature type="domain" description="Acetyl-CoA hydrolase/transferase N-terminal" evidence="3">
    <location>
        <begin position="130"/>
        <end position="187"/>
    </location>
</feature>
<dbReference type="InterPro" id="IPR003702">
    <property type="entry name" value="ActCoA_hydro_N"/>
</dbReference>
<organism evidence="5 6">
    <name type="scientific">Petrotoga olearia DSM 13574</name>
    <dbReference type="NCBI Taxonomy" id="1122955"/>
    <lineage>
        <taxon>Bacteria</taxon>
        <taxon>Thermotogati</taxon>
        <taxon>Thermotogota</taxon>
        <taxon>Thermotogae</taxon>
        <taxon>Petrotogales</taxon>
        <taxon>Petrotogaceae</taxon>
        <taxon>Petrotoga</taxon>
    </lineage>
</organism>
<dbReference type="PANTHER" id="PTHR21432:SF20">
    <property type="entry name" value="ACETYL-COA HYDROLASE"/>
    <property type="match status" value="1"/>
</dbReference>
<dbReference type="Pfam" id="PF13336">
    <property type="entry name" value="AcetylCoA_hyd_C"/>
    <property type="match status" value="1"/>
</dbReference>
<dbReference type="Proteomes" id="UP000236434">
    <property type="component" value="Unassembled WGS sequence"/>
</dbReference>
<comment type="similarity">
    <text evidence="1">Belongs to the acetyl-CoA hydrolase/transferase family.</text>
</comment>
<dbReference type="InterPro" id="IPR037171">
    <property type="entry name" value="NagB/RpiA_transferase-like"/>
</dbReference>
<comment type="caution">
    <text evidence="5">The sequence shown here is derived from an EMBL/GenBank/DDBJ whole genome shotgun (WGS) entry which is preliminary data.</text>
</comment>
<dbReference type="OrthoDB" id="9801795at2"/>
<evidence type="ECO:0000259" key="3">
    <source>
        <dbReference type="Pfam" id="PF02550"/>
    </source>
</evidence>
<dbReference type="Gene3D" id="3.40.1080.10">
    <property type="entry name" value="Glutaconate Coenzyme A-transferase"/>
    <property type="match status" value="1"/>
</dbReference>
<sequence>MWKEKYKQKLMSIDDAILSLPKRVSVVVSMAAAEGQGFLKNVHKFKDHFEKIKVITCLDMGYYEFFLNKEYEGTFELQTWFYAEPTRKSKHEDKLKILDYIPNNLHMAGLDKVMAEKEEGNTLVFWGTSTPMREKTGYFNLGISNVYEKDLAENADIVVMEVNEKMPYVHGDTEWHINNVNVVVESNWEIPEIPISEPKEEEKKIAQYIADIIEDGSTLQIGIGGIPNAVAKLLETKKDLGIHTEMLTESMIDLFEKGVITNMRKSLWKGKFVIAFALGTKRMYEFIDDNPGIFELRGRFVNDPYVVCQNDNMVSLNTAISLDLTGQVVSEAIGTKQFSGTGGQLDTHRGAIKSRNGKGIIALRSTAKKGSISTIVPMLPQGAPITVPRQDLDYVVTEWGIAHLRGRSAGERAKKLISISHPDFRKELEQEAIKMGLI</sequence>
<dbReference type="GO" id="GO:0008775">
    <property type="term" value="F:acetate CoA-transferase activity"/>
    <property type="evidence" value="ECO:0007669"/>
    <property type="project" value="InterPro"/>
</dbReference>
<evidence type="ECO:0000259" key="4">
    <source>
        <dbReference type="Pfam" id="PF13336"/>
    </source>
</evidence>
<evidence type="ECO:0000256" key="1">
    <source>
        <dbReference type="ARBA" id="ARBA00009632"/>
    </source>
</evidence>
<protein>
    <submittedName>
        <fullName evidence="5">Acetyl-CoA hydrolase</fullName>
    </submittedName>
</protein>
<dbReference type="RefSeq" id="WP_103066682.1">
    <property type="nucleotide sequence ID" value="NZ_AZRL01000007.1"/>
</dbReference>
<name>A0A2K1P2F0_9BACT</name>